<dbReference type="Proteomes" id="UP001198402">
    <property type="component" value="Unassembled WGS sequence"/>
</dbReference>
<dbReference type="EMBL" id="JAIUJS010000001">
    <property type="protein sequence ID" value="MCA0151716.1"/>
    <property type="molecule type" value="Genomic_DNA"/>
</dbReference>
<reference evidence="2" key="1">
    <citation type="submission" date="2023-07" db="EMBL/GenBank/DDBJ databases">
        <authorList>
            <person name="Yue Y."/>
        </authorList>
    </citation>
    <scope>NUCLEOTIDE SEQUENCE [LARGE SCALE GENOMIC DNA]</scope>
    <source>
        <strain evidence="2">2Y89</strain>
    </source>
</reference>
<keyword evidence="2" id="KW-1185">Reference proteome</keyword>
<organism evidence="1 2">
    <name type="scientific">Winogradskyella vincentii</name>
    <dbReference type="NCBI Taxonomy" id="2877122"/>
    <lineage>
        <taxon>Bacteria</taxon>
        <taxon>Pseudomonadati</taxon>
        <taxon>Bacteroidota</taxon>
        <taxon>Flavobacteriia</taxon>
        <taxon>Flavobacteriales</taxon>
        <taxon>Flavobacteriaceae</taxon>
        <taxon>Winogradskyella</taxon>
    </lineage>
</organism>
<comment type="caution">
    <text evidence="1">The sequence shown here is derived from an EMBL/GenBank/DDBJ whole genome shotgun (WGS) entry which is preliminary data.</text>
</comment>
<protein>
    <recommendedName>
        <fullName evidence="3">Glycoside hydrolase family 15</fullName>
    </recommendedName>
</protein>
<gene>
    <name evidence="1" type="ORF">LBV24_00715</name>
</gene>
<evidence type="ECO:0000313" key="2">
    <source>
        <dbReference type="Proteomes" id="UP001198402"/>
    </source>
</evidence>
<sequence length="172" mass="19817">MESLFDKWKTKIPKYSIEFKDTLFKSLSEKYGAEGDKKVSLGKHFSTNYELYTYAFFLGLYNNEYSPIPDGAKKVDFSHHIQYWGSKNSALRKDFSNLQEYMFSALVAKTDLDVLALEKGEISEDAAVKELIHTMESYTHGGLTLIKERLEDNPSYFLNPTSFMDMIVKSTQ</sequence>
<proteinExistence type="predicted"/>
<dbReference type="RefSeq" id="WP_224476688.1">
    <property type="nucleotide sequence ID" value="NZ_JAIUJS010000001.1"/>
</dbReference>
<accession>A0ABS7XWG3</accession>
<name>A0ABS7XWG3_9FLAO</name>
<evidence type="ECO:0008006" key="3">
    <source>
        <dbReference type="Google" id="ProtNLM"/>
    </source>
</evidence>
<evidence type="ECO:0000313" key="1">
    <source>
        <dbReference type="EMBL" id="MCA0151716.1"/>
    </source>
</evidence>